<dbReference type="Proteomes" id="UP000186758">
    <property type="component" value="Unassembled WGS sequence"/>
</dbReference>
<dbReference type="GO" id="GO:0005524">
    <property type="term" value="F:ATP binding"/>
    <property type="evidence" value="ECO:0007669"/>
    <property type="project" value="InterPro"/>
</dbReference>
<evidence type="ECO:0000259" key="1">
    <source>
        <dbReference type="SMART" id="SM00382"/>
    </source>
</evidence>
<sequence length="545" mass="62432">MNKEHNSAPDTRFTLQDLAMRAMKEHPDQYRLAPIILAAVDGKLMELGKSVQADTSIRFITTEDPTGRMALVRTTIFSMLKAFFAQAGRSNVRTITVDFQIQDALFVRPAGHFQLDEQLLEGVARRMQEYAQNRYPIHRRRVLTQEAIQEFSRYRMDSKARLFRYRLSGTVHIYSLGNFVDYFYGHMAPDAGYVKNFRLIPWDDGFFLQIPRTQEETVFDPAAHEKEYATLRESHIWAQKLDCEDVADLNGWICKGQASTLIGIQEALQEKKIGQIAESIASDGHRRIVMIAGPSSSSKTTFAKRLCVQLQALGLNPVQLSVDDWFKNREDSPRLPDGSYDFESLEAVDLDQLNRDLEDLLAGQPVMMPVYNFLLGKREYHGRILRMNEGDVLVIEGIHALNPRMAAAILPEKQFRIYISALTQLAIDQHNPIPPEDGRLLRRIVRDARTRGYSAEQTMEMWPAVRTGEEVNILPFQENADVFFNSACVYELAVLKQYAEPLLFDIQPSSLHYEEARRLLKFLDYFLGISSEDIPKNSLLREFIG</sequence>
<dbReference type="CDD" id="cd02028">
    <property type="entry name" value="UMPK_like"/>
    <property type="match status" value="1"/>
</dbReference>
<organism evidence="2 3">
    <name type="scientific">Faecalibaculum rodentium</name>
    <dbReference type="NCBI Taxonomy" id="1702221"/>
    <lineage>
        <taxon>Bacteria</taxon>
        <taxon>Bacillati</taxon>
        <taxon>Bacillota</taxon>
        <taxon>Erysipelotrichia</taxon>
        <taxon>Erysipelotrichales</taxon>
        <taxon>Erysipelotrichaceae</taxon>
        <taxon>Faecalibaculum</taxon>
    </lineage>
</organism>
<gene>
    <name evidence="2" type="ORF">BO223_09520</name>
</gene>
<accession>A0A1Q9YII4</accession>
<dbReference type="Gene3D" id="3.30.980.10">
    <property type="entry name" value="Threonyl-trna Synthetase, Chain A, domain 2"/>
    <property type="match status" value="1"/>
</dbReference>
<feature type="domain" description="AAA+ ATPase" evidence="1">
    <location>
        <begin position="285"/>
        <end position="450"/>
    </location>
</feature>
<dbReference type="EMBL" id="MPJZ01000087">
    <property type="protein sequence ID" value="OLU44086.1"/>
    <property type="molecule type" value="Genomic_DNA"/>
</dbReference>
<dbReference type="Pfam" id="PF00485">
    <property type="entry name" value="PRK"/>
    <property type="match status" value="1"/>
</dbReference>
<comment type="caution">
    <text evidence="2">The sequence shown here is derived from an EMBL/GenBank/DDBJ whole genome shotgun (WGS) entry which is preliminary data.</text>
</comment>
<dbReference type="GO" id="GO:0016301">
    <property type="term" value="F:kinase activity"/>
    <property type="evidence" value="ECO:0007669"/>
    <property type="project" value="InterPro"/>
</dbReference>
<proteinExistence type="predicted"/>
<dbReference type="AlphaFoldDB" id="A0A1Q9YII4"/>
<dbReference type="SUPFAM" id="SSF55186">
    <property type="entry name" value="ThrRS/AlaRS common domain"/>
    <property type="match status" value="1"/>
</dbReference>
<dbReference type="PANTHER" id="PTHR10285">
    <property type="entry name" value="URIDINE KINASE"/>
    <property type="match status" value="1"/>
</dbReference>
<dbReference type="InterPro" id="IPR003593">
    <property type="entry name" value="AAA+_ATPase"/>
</dbReference>
<evidence type="ECO:0000313" key="2">
    <source>
        <dbReference type="EMBL" id="OLU44086.1"/>
    </source>
</evidence>
<protein>
    <recommendedName>
        <fullName evidence="1">AAA+ ATPase domain-containing protein</fullName>
    </recommendedName>
</protein>
<dbReference type="InterPro" id="IPR006083">
    <property type="entry name" value="PRK/URK"/>
</dbReference>
<name>A0A1Q9YII4_9FIRM</name>
<dbReference type="SUPFAM" id="SSF52540">
    <property type="entry name" value="P-loop containing nucleoside triphosphate hydrolases"/>
    <property type="match status" value="1"/>
</dbReference>
<reference evidence="2 3" key="1">
    <citation type="submission" date="2016-11" db="EMBL/GenBank/DDBJ databases">
        <title>Description of two novel members of the family Erysipelotrichaceae: Ileibacterium lipovorans gen. nov., sp. nov. and Dubosiella newyorkensis, gen. nov., sp. nov.</title>
        <authorList>
            <person name="Cox L.M."/>
            <person name="Sohn J."/>
            <person name="Tyrrell K.L."/>
            <person name="Citron D.M."/>
            <person name="Lawson P.A."/>
            <person name="Patel N.B."/>
            <person name="Iizumi T."/>
            <person name="Perez-Perez G.I."/>
            <person name="Goldstein E.J."/>
            <person name="Blaser M.J."/>
        </authorList>
    </citation>
    <scope>NUCLEOTIDE SEQUENCE [LARGE SCALE GENOMIC DNA]</scope>
    <source>
        <strain evidence="2 3">NYU-BL-K8</strain>
    </source>
</reference>
<dbReference type="SMART" id="SM00382">
    <property type="entry name" value="AAA"/>
    <property type="match status" value="1"/>
</dbReference>
<dbReference type="InterPro" id="IPR027417">
    <property type="entry name" value="P-loop_NTPase"/>
</dbReference>
<dbReference type="InterPro" id="IPR018163">
    <property type="entry name" value="Thr/Ala-tRNA-synth_IIc_edit"/>
</dbReference>
<evidence type="ECO:0000313" key="3">
    <source>
        <dbReference type="Proteomes" id="UP000186758"/>
    </source>
</evidence>
<dbReference type="Gene3D" id="3.40.50.300">
    <property type="entry name" value="P-loop containing nucleotide triphosphate hydrolases"/>
    <property type="match status" value="1"/>
</dbReference>
<dbReference type="RefSeq" id="WP_075885841.1">
    <property type="nucleotide sequence ID" value="NZ_MPJZ01000087.1"/>
</dbReference>